<reference evidence="3" key="1">
    <citation type="submission" date="2020-04" db="EMBL/GenBank/DDBJ databases">
        <authorList>
            <person name="Alioto T."/>
            <person name="Alioto T."/>
            <person name="Gomez Garrido J."/>
        </authorList>
    </citation>
    <scope>NUCLEOTIDE SEQUENCE</scope>
    <source>
        <strain evidence="3">A484AB</strain>
    </source>
</reference>
<keyword evidence="3" id="KW-0418">Kinase</keyword>
<dbReference type="Gene3D" id="1.25.40.20">
    <property type="entry name" value="Ankyrin repeat-containing domain"/>
    <property type="match status" value="1"/>
</dbReference>
<dbReference type="GO" id="GO:0016301">
    <property type="term" value="F:kinase activity"/>
    <property type="evidence" value="ECO:0007669"/>
    <property type="project" value="UniProtKB-KW"/>
</dbReference>
<dbReference type="PROSITE" id="PS50297">
    <property type="entry name" value="ANK_REP_REGION"/>
    <property type="match status" value="1"/>
</dbReference>
<dbReference type="Pfam" id="PF12796">
    <property type="entry name" value="Ank_2"/>
    <property type="match status" value="2"/>
</dbReference>
<keyword evidence="2" id="KW-0040">ANK repeat</keyword>
<comment type="caution">
    <text evidence="3">The sequence shown here is derived from an EMBL/GenBank/DDBJ whole genome shotgun (WGS) entry which is preliminary data.</text>
</comment>
<keyword evidence="4" id="KW-1185">Reference proteome</keyword>
<evidence type="ECO:0000313" key="3">
    <source>
        <dbReference type="EMBL" id="CAB4000989.1"/>
    </source>
</evidence>
<evidence type="ECO:0000256" key="1">
    <source>
        <dbReference type="ARBA" id="ARBA00022737"/>
    </source>
</evidence>
<sequence>MRILEAVELNSLKCLVHLCEIYEETITKHGSRKTLSTLNIQLYHRRFSLDWPSSDRPRESPLHLIASRHSGLEAMKIVEKHSNFMDHFIDKPDDNQSTPLLIAIKRKNVEVAKRLIKYPTRKPDIKKTNLHGESPICVAARTGQAEIMAEILKEYSSLEQWHDSLLSNDELYGEGHTILYIAAQSGSAEILNVLMEEQLDAEVFLKKEKEHTEWVNFASNVFATECETLVKEILQLDKEIITRLDSNGATPLMRAVEADKLDTVMMLLSIESGETAMSKCDKKGRNVFHYAVKHAEIIHFLVMNVKVGY</sequence>
<dbReference type="Proteomes" id="UP001152795">
    <property type="component" value="Unassembled WGS sequence"/>
</dbReference>
<dbReference type="InterPro" id="IPR002110">
    <property type="entry name" value="Ankyrin_rpt"/>
</dbReference>
<organism evidence="3 4">
    <name type="scientific">Paramuricea clavata</name>
    <name type="common">Red gorgonian</name>
    <name type="synonym">Violescent sea-whip</name>
    <dbReference type="NCBI Taxonomy" id="317549"/>
    <lineage>
        <taxon>Eukaryota</taxon>
        <taxon>Metazoa</taxon>
        <taxon>Cnidaria</taxon>
        <taxon>Anthozoa</taxon>
        <taxon>Octocorallia</taxon>
        <taxon>Malacalcyonacea</taxon>
        <taxon>Plexauridae</taxon>
        <taxon>Paramuricea</taxon>
    </lineage>
</organism>
<dbReference type="SUPFAM" id="SSF48403">
    <property type="entry name" value="Ankyrin repeat"/>
    <property type="match status" value="1"/>
</dbReference>
<keyword evidence="1" id="KW-0677">Repeat</keyword>
<gene>
    <name evidence="3" type="ORF">PACLA_8A077570</name>
</gene>
<accession>A0A6S7H9M7</accession>
<dbReference type="SMART" id="SM00248">
    <property type="entry name" value="ANK"/>
    <property type="match status" value="5"/>
</dbReference>
<keyword evidence="3" id="KW-0808">Transferase</keyword>
<dbReference type="PANTHER" id="PTHR24173:SF74">
    <property type="entry name" value="ANKYRIN REPEAT DOMAIN-CONTAINING PROTEIN 16"/>
    <property type="match status" value="1"/>
</dbReference>
<dbReference type="AlphaFoldDB" id="A0A6S7H9M7"/>
<evidence type="ECO:0000256" key="2">
    <source>
        <dbReference type="ARBA" id="ARBA00023043"/>
    </source>
</evidence>
<proteinExistence type="predicted"/>
<protein>
    <submittedName>
        <fullName evidence="3">Kinase D-interacting substrate of 220 kDa-like isoform X1</fullName>
    </submittedName>
</protein>
<dbReference type="PROSITE" id="PS50088">
    <property type="entry name" value="ANK_REPEAT"/>
    <property type="match status" value="1"/>
</dbReference>
<dbReference type="PANTHER" id="PTHR24173">
    <property type="entry name" value="ANKYRIN REPEAT CONTAINING"/>
    <property type="match status" value="1"/>
</dbReference>
<dbReference type="OrthoDB" id="10254927at2759"/>
<evidence type="ECO:0000313" key="4">
    <source>
        <dbReference type="Proteomes" id="UP001152795"/>
    </source>
</evidence>
<name>A0A6S7H9M7_PARCT</name>
<dbReference type="EMBL" id="CACRXK020003975">
    <property type="protein sequence ID" value="CAB4000989.1"/>
    <property type="molecule type" value="Genomic_DNA"/>
</dbReference>
<dbReference type="InterPro" id="IPR036770">
    <property type="entry name" value="Ankyrin_rpt-contain_sf"/>
</dbReference>